<name>A0A5M3MXY2_CONPW</name>
<gene>
    <name evidence="7" type="ORF">CONPUDRAFT_80485</name>
</gene>
<dbReference type="OMA" id="EDAMESC"/>
<keyword evidence="8" id="KW-1185">Reference proteome</keyword>
<dbReference type="Pfam" id="PF08240">
    <property type="entry name" value="ADH_N"/>
    <property type="match status" value="1"/>
</dbReference>
<dbReference type="InterPro" id="IPR020843">
    <property type="entry name" value="ER"/>
</dbReference>
<comment type="caution">
    <text evidence="7">The sequence shown here is derived from an EMBL/GenBank/DDBJ whole genome shotgun (WGS) entry which is preliminary data.</text>
</comment>
<dbReference type="InterPro" id="IPR036291">
    <property type="entry name" value="NAD(P)-bd_dom_sf"/>
</dbReference>
<dbReference type="EMBL" id="JH711575">
    <property type="protein sequence ID" value="EIW83959.1"/>
    <property type="molecule type" value="Genomic_DNA"/>
</dbReference>
<dbReference type="InterPro" id="IPR013149">
    <property type="entry name" value="ADH-like_C"/>
</dbReference>
<evidence type="ECO:0000256" key="5">
    <source>
        <dbReference type="RuleBase" id="RU361277"/>
    </source>
</evidence>
<sequence length="335" mass="36672">MTGFEYVTYRGSKEGKVVEAKALIETLGPDEVILKVTHSGLCGTDLHYTSQDMVLGHEGVGVVQQVGSQVTKFKVGDRAGWGYLHDACLECEQCLKGDEIFCDKRHLYGTHEFDQGAFASHAVWKAAFLFHIPDSLSSTDAAPLMCAGATVFTALQKLGVRSTDRVGVIGIGGLGHLAIQFASKMGCEVVVFSGTESKREEAVELGADEFYATRGVEKLQIGSKLDYLIVTTSQQPDWSLYLPLMVPQGSIVPLSVSRENFNMPYMPLVLHGLRVQGSLTASRGIHEQMLRFAAHHKIKPIVQEYPLTLDGLVEAMDKLDQGQMKYRGVLVSQHP</sequence>
<dbReference type="SUPFAM" id="SSF51735">
    <property type="entry name" value="NAD(P)-binding Rossmann-fold domains"/>
    <property type="match status" value="1"/>
</dbReference>
<dbReference type="AlphaFoldDB" id="A0A5M3MXY2"/>
<dbReference type="Gene3D" id="3.40.50.720">
    <property type="entry name" value="NAD(P)-binding Rossmann-like Domain"/>
    <property type="match status" value="1"/>
</dbReference>
<dbReference type="GeneID" id="19210092"/>
<organism evidence="7 8">
    <name type="scientific">Coniophora puteana (strain RWD-64-598)</name>
    <name type="common">Brown rot fungus</name>
    <dbReference type="NCBI Taxonomy" id="741705"/>
    <lineage>
        <taxon>Eukaryota</taxon>
        <taxon>Fungi</taxon>
        <taxon>Dikarya</taxon>
        <taxon>Basidiomycota</taxon>
        <taxon>Agaricomycotina</taxon>
        <taxon>Agaricomycetes</taxon>
        <taxon>Agaricomycetidae</taxon>
        <taxon>Boletales</taxon>
        <taxon>Coniophorineae</taxon>
        <taxon>Coniophoraceae</taxon>
        <taxon>Coniophora</taxon>
    </lineage>
</organism>
<evidence type="ECO:0000256" key="4">
    <source>
        <dbReference type="ARBA" id="ARBA00023002"/>
    </source>
</evidence>
<dbReference type="CDD" id="cd05283">
    <property type="entry name" value="CAD1"/>
    <property type="match status" value="1"/>
</dbReference>
<dbReference type="FunFam" id="3.40.50.720:FF:000022">
    <property type="entry name" value="Cinnamyl alcohol dehydrogenase"/>
    <property type="match status" value="1"/>
</dbReference>
<evidence type="ECO:0000259" key="6">
    <source>
        <dbReference type="SMART" id="SM00829"/>
    </source>
</evidence>
<evidence type="ECO:0000256" key="3">
    <source>
        <dbReference type="ARBA" id="ARBA00022833"/>
    </source>
</evidence>
<reference evidence="8" key="1">
    <citation type="journal article" date="2012" name="Science">
        <title>The Paleozoic origin of enzymatic lignin decomposition reconstructed from 31 fungal genomes.</title>
        <authorList>
            <person name="Floudas D."/>
            <person name="Binder M."/>
            <person name="Riley R."/>
            <person name="Barry K."/>
            <person name="Blanchette R.A."/>
            <person name="Henrissat B."/>
            <person name="Martinez A.T."/>
            <person name="Otillar R."/>
            <person name="Spatafora J.W."/>
            <person name="Yadav J.S."/>
            <person name="Aerts A."/>
            <person name="Benoit I."/>
            <person name="Boyd A."/>
            <person name="Carlson A."/>
            <person name="Copeland A."/>
            <person name="Coutinho P.M."/>
            <person name="de Vries R.P."/>
            <person name="Ferreira P."/>
            <person name="Findley K."/>
            <person name="Foster B."/>
            <person name="Gaskell J."/>
            <person name="Glotzer D."/>
            <person name="Gorecki P."/>
            <person name="Heitman J."/>
            <person name="Hesse C."/>
            <person name="Hori C."/>
            <person name="Igarashi K."/>
            <person name="Jurgens J.A."/>
            <person name="Kallen N."/>
            <person name="Kersten P."/>
            <person name="Kohler A."/>
            <person name="Kuees U."/>
            <person name="Kumar T.K.A."/>
            <person name="Kuo A."/>
            <person name="LaButti K."/>
            <person name="Larrondo L.F."/>
            <person name="Lindquist E."/>
            <person name="Ling A."/>
            <person name="Lombard V."/>
            <person name="Lucas S."/>
            <person name="Lundell T."/>
            <person name="Martin R."/>
            <person name="McLaughlin D.J."/>
            <person name="Morgenstern I."/>
            <person name="Morin E."/>
            <person name="Murat C."/>
            <person name="Nagy L.G."/>
            <person name="Nolan M."/>
            <person name="Ohm R.A."/>
            <person name="Patyshakuliyeva A."/>
            <person name="Rokas A."/>
            <person name="Ruiz-Duenas F.J."/>
            <person name="Sabat G."/>
            <person name="Salamov A."/>
            <person name="Samejima M."/>
            <person name="Schmutz J."/>
            <person name="Slot J.C."/>
            <person name="St John F."/>
            <person name="Stenlid J."/>
            <person name="Sun H."/>
            <person name="Sun S."/>
            <person name="Syed K."/>
            <person name="Tsang A."/>
            <person name="Wiebenga A."/>
            <person name="Young D."/>
            <person name="Pisabarro A."/>
            <person name="Eastwood D.C."/>
            <person name="Martin F."/>
            <person name="Cullen D."/>
            <person name="Grigoriev I.V."/>
            <person name="Hibbett D.S."/>
        </authorList>
    </citation>
    <scope>NUCLEOTIDE SEQUENCE [LARGE SCALE GENOMIC DNA]</scope>
    <source>
        <strain evidence="8">RWD-64-598 SS2</strain>
    </source>
</reference>
<comment type="similarity">
    <text evidence="5">Belongs to the zinc-containing alcohol dehydrogenase family.</text>
</comment>
<accession>A0A5M3MXY2</accession>
<dbReference type="PROSITE" id="PS00059">
    <property type="entry name" value="ADH_ZINC"/>
    <property type="match status" value="1"/>
</dbReference>
<evidence type="ECO:0000256" key="1">
    <source>
        <dbReference type="ARBA" id="ARBA00001947"/>
    </source>
</evidence>
<dbReference type="Gene3D" id="3.90.180.10">
    <property type="entry name" value="Medium-chain alcohol dehydrogenases, catalytic domain"/>
    <property type="match status" value="1"/>
</dbReference>
<keyword evidence="3 5" id="KW-0862">Zinc</keyword>
<dbReference type="SUPFAM" id="SSF50129">
    <property type="entry name" value="GroES-like"/>
    <property type="match status" value="1"/>
</dbReference>
<dbReference type="OrthoDB" id="1879366at2759"/>
<dbReference type="InterPro" id="IPR011032">
    <property type="entry name" value="GroES-like_sf"/>
</dbReference>
<dbReference type="GO" id="GO:0008270">
    <property type="term" value="F:zinc ion binding"/>
    <property type="evidence" value="ECO:0007669"/>
    <property type="project" value="InterPro"/>
</dbReference>
<dbReference type="SMART" id="SM00829">
    <property type="entry name" value="PKS_ER"/>
    <property type="match status" value="1"/>
</dbReference>
<feature type="domain" description="Enoyl reductase (ER)" evidence="6">
    <location>
        <begin position="11"/>
        <end position="330"/>
    </location>
</feature>
<dbReference type="PANTHER" id="PTHR42683">
    <property type="entry name" value="ALDEHYDE REDUCTASE"/>
    <property type="match status" value="1"/>
</dbReference>
<protein>
    <submittedName>
        <fullName evidence="7">NADP-dependent alcohol dehydrogenase</fullName>
    </submittedName>
</protein>
<keyword evidence="4" id="KW-0560">Oxidoreductase</keyword>
<dbReference type="InterPro" id="IPR002328">
    <property type="entry name" value="ADH_Zn_CS"/>
</dbReference>
<comment type="cofactor">
    <cofactor evidence="1 5">
        <name>Zn(2+)</name>
        <dbReference type="ChEBI" id="CHEBI:29105"/>
    </cofactor>
</comment>
<dbReference type="GO" id="GO:0016616">
    <property type="term" value="F:oxidoreductase activity, acting on the CH-OH group of donors, NAD or NADP as acceptor"/>
    <property type="evidence" value="ECO:0007669"/>
    <property type="project" value="InterPro"/>
</dbReference>
<keyword evidence="2 5" id="KW-0479">Metal-binding</keyword>
<evidence type="ECO:0000256" key="2">
    <source>
        <dbReference type="ARBA" id="ARBA00022723"/>
    </source>
</evidence>
<evidence type="ECO:0000313" key="8">
    <source>
        <dbReference type="Proteomes" id="UP000053558"/>
    </source>
</evidence>
<dbReference type="InterPro" id="IPR013154">
    <property type="entry name" value="ADH-like_N"/>
</dbReference>
<dbReference type="KEGG" id="cput:CONPUDRAFT_80485"/>
<evidence type="ECO:0000313" key="7">
    <source>
        <dbReference type="EMBL" id="EIW83959.1"/>
    </source>
</evidence>
<proteinExistence type="inferred from homology"/>
<dbReference type="Pfam" id="PF00107">
    <property type="entry name" value="ADH_zinc_N"/>
    <property type="match status" value="1"/>
</dbReference>
<dbReference type="InterPro" id="IPR047109">
    <property type="entry name" value="CAD-like"/>
</dbReference>
<dbReference type="PROSITE" id="PS00065">
    <property type="entry name" value="D_2_HYDROXYACID_DH_1"/>
    <property type="match status" value="1"/>
</dbReference>
<dbReference type="Proteomes" id="UP000053558">
    <property type="component" value="Unassembled WGS sequence"/>
</dbReference>
<dbReference type="RefSeq" id="XP_007765481.1">
    <property type="nucleotide sequence ID" value="XM_007767291.1"/>
</dbReference>
<dbReference type="InterPro" id="IPR029752">
    <property type="entry name" value="D-isomer_DH_CS1"/>
</dbReference>